<dbReference type="InterPro" id="IPR050772">
    <property type="entry name" value="Hydratase-Decarb/MhpD_sf"/>
</dbReference>
<reference evidence="3 4" key="1">
    <citation type="submission" date="2015-11" db="EMBL/GenBank/DDBJ databases">
        <authorList>
            <person name="Varghese N."/>
        </authorList>
    </citation>
    <scope>NUCLEOTIDE SEQUENCE [LARGE SCALE GENOMIC DNA]</scope>
    <source>
        <strain evidence="3 4">JGI-25</strain>
    </source>
</reference>
<feature type="domain" description="Fumarylacetoacetase-like C-terminal" evidence="2">
    <location>
        <begin position="121"/>
        <end position="276"/>
    </location>
</feature>
<dbReference type="RefSeq" id="WP_143713592.1">
    <property type="nucleotide sequence ID" value="NZ_CZVV01000044.1"/>
</dbReference>
<accession>A0A916PEJ4</accession>
<dbReference type="InterPro" id="IPR036663">
    <property type="entry name" value="Fumarylacetoacetase_C_sf"/>
</dbReference>
<dbReference type="GO" id="GO:0005737">
    <property type="term" value="C:cytoplasm"/>
    <property type="evidence" value="ECO:0007669"/>
    <property type="project" value="TreeGrafter"/>
</dbReference>
<dbReference type="SUPFAM" id="SSF56529">
    <property type="entry name" value="FAH"/>
    <property type="match status" value="1"/>
</dbReference>
<dbReference type="GO" id="GO:0008684">
    <property type="term" value="F:2-oxopent-4-enoate hydratase activity"/>
    <property type="evidence" value="ECO:0007669"/>
    <property type="project" value="TreeGrafter"/>
</dbReference>
<dbReference type="Pfam" id="PF01557">
    <property type="entry name" value="FAA_hydrolase"/>
    <property type="match status" value="1"/>
</dbReference>
<comment type="caution">
    <text evidence="3">The sequence shown here is derived from an EMBL/GenBank/DDBJ whole genome shotgun (WGS) entry which is preliminary data.</text>
</comment>
<evidence type="ECO:0000259" key="2">
    <source>
        <dbReference type="Pfam" id="PF01557"/>
    </source>
</evidence>
<sequence>MRLDKNKLYKNVSAKTQKNKGSKLKQIARYLHQCEVERKEADQIVRAYPELTIDDAYLIQKELVGIKLSQGGKIIGYKLAFTTRTKQRSMGISSVGFGYLFNYMKIDDGGELNLNHLIHPKAEAEIAFIIGEDLYGDVSPYEVIEATKFVAPAIEFVDSRYKDFKFDLIDVIADNFSASRFAIGADVRKPSEVDLRLSGVIFERNGIPEKTGALGAVLGNPAIAVAQLVKFLSKRGEKVKSGSIILTGSITEAIDVKEGDFIKVTICGVGEVSTFVVKK</sequence>
<gene>
    <name evidence="3" type="ORF">JGI25_00803</name>
</gene>
<dbReference type="Proteomes" id="UP000243105">
    <property type="component" value="Unassembled WGS sequence"/>
</dbReference>
<dbReference type="AlphaFoldDB" id="A0A916PEJ4"/>
<dbReference type="PANTHER" id="PTHR30143">
    <property type="entry name" value="ACID HYDRATASE"/>
    <property type="match status" value="1"/>
</dbReference>
<dbReference type="PANTHER" id="PTHR30143:SF0">
    <property type="entry name" value="2-KETO-4-PENTENOATE HYDRATASE"/>
    <property type="match status" value="1"/>
</dbReference>
<name>A0A916PEJ4_KRYT1</name>
<dbReference type="InterPro" id="IPR011234">
    <property type="entry name" value="Fumarylacetoacetase-like_C"/>
</dbReference>
<evidence type="ECO:0000256" key="1">
    <source>
        <dbReference type="ARBA" id="ARBA00023239"/>
    </source>
</evidence>
<evidence type="ECO:0000313" key="3">
    <source>
        <dbReference type="EMBL" id="CUT00876.1"/>
    </source>
</evidence>
<proteinExistence type="predicted"/>
<protein>
    <submittedName>
        <fullName evidence="3">2-oxo-3-hexenedioate decarboxylase</fullName>
    </submittedName>
</protein>
<keyword evidence="1" id="KW-0456">Lyase</keyword>
<evidence type="ECO:0000313" key="4">
    <source>
        <dbReference type="Proteomes" id="UP000243105"/>
    </source>
</evidence>
<dbReference type="Gene3D" id="3.90.850.10">
    <property type="entry name" value="Fumarylacetoacetase-like, C-terminal domain"/>
    <property type="match status" value="1"/>
</dbReference>
<dbReference type="EMBL" id="CZVV01000044">
    <property type="protein sequence ID" value="CUT00876.1"/>
    <property type="molecule type" value="Genomic_DNA"/>
</dbReference>
<organism evidence="3 4">
    <name type="scientific">Kryptobacter tengchongensis</name>
    <dbReference type="NCBI Taxonomy" id="1643429"/>
    <lineage>
        <taxon>Bacteria</taxon>
        <taxon>Pseudomonadati</taxon>
        <taxon>Candidatus Kryptoniota</taxon>
        <taxon>Candidatus Kryptobacter</taxon>
    </lineage>
</organism>